<dbReference type="InterPro" id="IPR016215">
    <property type="entry name" value="NTA_MOA"/>
</dbReference>
<accession>A0ABN6P7K4</accession>
<dbReference type="InterPro" id="IPR051260">
    <property type="entry name" value="Diverse_substr_monoxygenases"/>
</dbReference>
<evidence type="ECO:0000256" key="4">
    <source>
        <dbReference type="ARBA" id="ARBA00023033"/>
    </source>
</evidence>
<dbReference type="SUPFAM" id="SSF51679">
    <property type="entry name" value="Bacterial luciferase-like"/>
    <property type="match status" value="1"/>
</dbReference>
<evidence type="ECO:0000313" key="7">
    <source>
        <dbReference type="EMBL" id="BDG74747.1"/>
    </source>
</evidence>
<evidence type="ECO:0000259" key="6">
    <source>
        <dbReference type="Pfam" id="PF00296"/>
    </source>
</evidence>
<sequence>MDTPASWVLDCAADLRAAVSGMAIARGSRRSIRMASPRKIRLGVSMIGMGYHLAAWRHPQASAGGNMELQHAVRVTQAAERGLLDMAFLADGVGIRFNDVPKGALSHTCKNVQFEPLTLLSALAMVTNHVGLVATASTTYNEPYHIARKFASLDHISGGRAGWNVVTSATDMEAQNFGLVGAPPKTGRYDRAVEFVEVVKGLWDSWEDDAFIRDQASGLNYHPDKVHPLHHEGKHFRVAGPLNVQRTPQGRPIIVQAGASEDGRELAAATADVVYAAAQTLEDARAYYTDVKGRMAKYGREPGQLKIMPGIMAVPGRTRQEAQDSYQVLQDLVQPVVGLGALANYLGDLSDHDLDGPVPEPPAGARDHSRGQIFLEMARRGNLSIRQLYLSIAGGNGHRTVVGTPADIVDAMEEWFHGEAADGFNLLPPWLPGGLDDVVDQVIPEMQRRGLYRTAYEGRTLRENLGLDWPEHPAAARRRAAVAQALGSAAQ</sequence>
<keyword evidence="3" id="KW-0560">Oxidoreductase</keyword>
<protein>
    <submittedName>
        <fullName evidence="7">Monooxygenase</fullName>
    </submittedName>
</protein>
<name>A0ABN6P7K4_9PROT</name>
<organism evidence="7 8">
    <name type="scientific">Roseomonas fluvialis</name>
    <dbReference type="NCBI Taxonomy" id="1750527"/>
    <lineage>
        <taxon>Bacteria</taxon>
        <taxon>Pseudomonadati</taxon>
        <taxon>Pseudomonadota</taxon>
        <taxon>Alphaproteobacteria</taxon>
        <taxon>Acetobacterales</taxon>
        <taxon>Roseomonadaceae</taxon>
        <taxon>Roseomonas</taxon>
    </lineage>
</organism>
<dbReference type="InterPro" id="IPR036661">
    <property type="entry name" value="Luciferase-like_sf"/>
</dbReference>
<keyword evidence="1" id="KW-0285">Flavoprotein</keyword>
<dbReference type="EMBL" id="AP025637">
    <property type="protein sequence ID" value="BDG74747.1"/>
    <property type="molecule type" value="Genomic_DNA"/>
</dbReference>
<comment type="similarity">
    <text evidence="5">Belongs to the NtaA/SnaA/DszA monooxygenase family.</text>
</comment>
<dbReference type="InterPro" id="IPR011251">
    <property type="entry name" value="Luciferase-like_dom"/>
</dbReference>
<dbReference type="CDD" id="cd01095">
    <property type="entry name" value="Nitrilotriacetate_monoxgenase"/>
    <property type="match status" value="1"/>
</dbReference>
<proteinExistence type="inferred from homology"/>
<evidence type="ECO:0000256" key="5">
    <source>
        <dbReference type="ARBA" id="ARBA00033748"/>
    </source>
</evidence>
<dbReference type="PIRSF" id="PIRSF000337">
    <property type="entry name" value="NTA_MOA"/>
    <property type="match status" value="1"/>
</dbReference>
<dbReference type="PANTHER" id="PTHR30011">
    <property type="entry name" value="ALKANESULFONATE MONOOXYGENASE-RELATED"/>
    <property type="match status" value="1"/>
</dbReference>
<feature type="domain" description="Luciferase-like" evidence="6">
    <location>
        <begin position="53"/>
        <end position="416"/>
    </location>
</feature>
<dbReference type="GO" id="GO:0004497">
    <property type="term" value="F:monooxygenase activity"/>
    <property type="evidence" value="ECO:0007669"/>
    <property type="project" value="UniProtKB-KW"/>
</dbReference>
<gene>
    <name evidence="7" type="ORF">Rmf_46760</name>
</gene>
<evidence type="ECO:0000256" key="3">
    <source>
        <dbReference type="ARBA" id="ARBA00023002"/>
    </source>
</evidence>
<dbReference type="PANTHER" id="PTHR30011:SF16">
    <property type="entry name" value="C2H2 FINGER DOMAIN TRANSCRIPTION FACTOR (EUROFUNG)-RELATED"/>
    <property type="match status" value="1"/>
</dbReference>
<dbReference type="Pfam" id="PF00296">
    <property type="entry name" value="Bac_luciferase"/>
    <property type="match status" value="1"/>
</dbReference>
<dbReference type="NCBIfam" id="TIGR03860">
    <property type="entry name" value="FMN_nitrolo"/>
    <property type="match status" value="1"/>
</dbReference>
<dbReference type="Proteomes" id="UP000831327">
    <property type="component" value="Chromosome"/>
</dbReference>
<keyword evidence="4 7" id="KW-0503">Monooxygenase</keyword>
<dbReference type="RefSeq" id="WP_244408914.1">
    <property type="nucleotide sequence ID" value="NZ_AP025637.1"/>
</dbReference>
<dbReference type="Gene3D" id="3.20.20.30">
    <property type="entry name" value="Luciferase-like domain"/>
    <property type="match status" value="1"/>
</dbReference>
<evidence type="ECO:0000256" key="1">
    <source>
        <dbReference type="ARBA" id="ARBA00022630"/>
    </source>
</evidence>
<keyword evidence="8" id="KW-1185">Reference proteome</keyword>
<evidence type="ECO:0000313" key="8">
    <source>
        <dbReference type="Proteomes" id="UP000831327"/>
    </source>
</evidence>
<keyword evidence="2" id="KW-0288">FMN</keyword>
<reference evidence="7 8" key="1">
    <citation type="journal article" date="2016" name="Microbes Environ.">
        <title>Phylogenetically diverse aerobic anoxygenic phototrophic bacteria isolated from epilithic biofilms in Tama river, Japan.</title>
        <authorList>
            <person name="Hirose S."/>
            <person name="Matsuura K."/>
            <person name="Haruta S."/>
        </authorList>
    </citation>
    <scope>NUCLEOTIDE SEQUENCE [LARGE SCALE GENOMIC DNA]</scope>
    <source>
        <strain evidence="7 8">S08</strain>
    </source>
</reference>
<evidence type="ECO:0000256" key="2">
    <source>
        <dbReference type="ARBA" id="ARBA00022643"/>
    </source>
</evidence>